<protein>
    <submittedName>
        <fullName evidence="1">Uncharacterized protein</fullName>
    </submittedName>
</protein>
<reference evidence="1" key="1">
    <citation type="submission" date="2021-01" db="EMBL/GenBank/DDBJ databases">
        <title>Paracoccus amoyensis sp. nov., isolated from the surface seawater along the coast of Xiamen Island, China.</title>
        <authorList>
            <person name="Lyu L."/>
        </authorList>
    </citation>
    <scope>NUCLEOTIDE SEQUENCE</scope>
    <source>
        <strain evidence="1">MJ17</strain>
    </source>
</reference>
<organism evidence="1 2">
    <name type="scientific">Paracoccus caeni</name>
    <dbReference type="NCBI Taxonomy" id="657651"/>
    <lineage>
        <taxon>Bacteria</taxon>
        <taxon>Pseudomonadati</taxon>
        <taxon>Pseudomonadota</taxon>
        <taxon>Alphaproteobacteria</taxon>
        <taxon>Rhodobacterales</taxon>
        <taxon>Paracoccaceae</taxon>
        <taxon>Paracoccus</taxon>
    </lineage>
</organism>
<keyword evidence="2" id="KW-1185">Reference proteome</keyword>
<evidence type="ECO:0000313" key="1">
    <source>
        <dbReference type="EMBL" id="MBK4216179.1"/>
    </source>
</evidence>
<dbReference type="Gene3D" id="3.10.180.10">
    <property type="entry name" value="2,3-Dihydroxybiphenyl 1,2-Dioxygenase, domain 1"/>
    <property type="match status" value="1"/>
</dbReference>
<dbReference type="AlphaFoldDB" id="A0A934W0W1"/>
<comment type="caution">
    <text evidence="1">The sequence shown here is derived from an EMBL/GenBank/DDBJ whole genome shotgun (WGS) entry which is preliminary data.</text>
</comment>
<evidence type="ECO:0000313" key="2">
    <source>
        <dbReference type="Proteomes" id="UP000640485"/>
    </source>
</evidence>
<dbReference type="SUPFAM" id="SSF54593">
    <property type="entry name" value="Glyoxalase/Bleomycin resistance protein/Dihydroxybiphenyl dioxygenase"/>
    <property type="match status" value="1"/>
</dbReference>
<sequence length="116" mass="12125">MRQLNSNSCIELFDLDAQIPMQGKAAGEGQAVATWALAHLCLMVSDLEAATDSIIAAGARQLSGPETLHLGLPAVTVHNAIFEGVAGEIIELIEKVSFPGDSPGTSTFPVSPRIVK</sequence>
<accession>A0A934W0W1</accession>
<dbReference type="Proteomes" id="UP000640485">
    <property type="component" value="Unassembled WGS sequence"/>
</dbReference>
<proteinExistence type="predicted"/>
<name>A0A934W0W1_9RHOB</name>
<gene>
    <name evidence="1" type="ORF">JJJ17_09605</name>
</gene>
<dbReference type="EMBL" id="JAEPRQ010000003">
    <property type="protein sequence ID" value="MBK4216179.1"/>
    <property type="molecule type" value="Genomic_DNA"/>
</dbReference>
<dbReference type="InterPro" id="IPR029068">
    <property type="entry name" value="Glyas_Bleomycin-R_OHBP_Dase"/>
</dbReference>
<dbReference type="RefSeq" id="WP_200686795.1">
    <property type="nucleotide sequence ID" value="NZ_JAEPRQ010000003.1"/>
</dbReference>